<evidence type="ECO:0000313" key="2">
    <source>
        <dbReference type="Proteomes" id="UP000748531"/>
    </source>
</evidence>
<accession>A0A8J4SVR9</accession>
<gene>
    <name evidence="1" type="ORF">PHET_08918</name>
</gene>
<name>A0A8J4SVR9_9TREM</name>
<dbReference type="Proteomes" id="UP000748531">
    <property type="component" value="Unassembled WGS sequence"/>
</dbReference>
<evidence type="ECO:0000313" key="1">
    <source>
        <dbReference type="EMBL" id="KAF5397715.1"/>
    </source>
</evidence>
<reference evidence="1" key="1">
    <citation type="submission" date="2019-05" db="EMBL/GenBank/DDBJ databases">
        <title>Annotation for the trematode Paragonimus heterotremus.</title>
        <authorList>
            <person name="Choi Y.-J."/>
        </authorList>
    </citation>
    <scope>NUCLEOTIDE SEQUENCE</scope>
    <source>
        <strain evidence="1">LC</strain>
    </source>
</reference>
<sequence>MIYMLSAEELIRAMPSARGLLVNLQHATTPFRGPHKLRALLVTYPWSSRDLNCRYYQQFPGVKMKQVAGSRLDTIYWKYTRTLLREVDLSN</sequence>
<dbReference type="EMBL" id="LUCH01005874">
    <property type="protein sequence ID" value="KAF5397715.1"/>
    <property type="molecule type" value="Genomic_DNA"/>
</dbReference>
<proteinExistence type="predicted"/>
<organism evidence="1 2">
    <name type="scientific">Paragonimus heterotremus</name>
    <dbReference type="NCBI Taxonomy" id="100268"/>
    <lineage>
        <taxon>Eukaryota</taxon>
        <taxon>Metazoa</taxon>
        <taxon>Spiralia</taxon>
        <taxon>Lophotrochozoa</taxon>
        <taxon>Platyhelminthes</taxon>
        <taxon>Trematoda</taxon>
        <taxon>Digenea</taxon>
        <taxon>Plagiorchiida</taxon>
        <taxon>Troglotremata</taxon>
        <taxon>Troglotrematidae</taxon>
        <taxon>Paragonimus</taxon>
    </lineage>
</organism>
<protein>
    <submittedName>
        <fullName evidence="1">Uncharacterized protein</fullName>
    </submittedName>
</protein>
<comment type="caution">
    <text evidence="1">The sequence shown here is derived from an EMBL/GenBank/DDBJ whole genome shotgun (WGS) entry which is preliminary data.</text>
</comment>
<dbReference type="AlphaFoldDB" id="A0A8J4SVR9"/>
<keyword evidence="2" id="KW-1185">Reference proteome</keyword>